<accession>A0A5D5AJ04</accession>
<evidence type="ECO:0000259" key="3">
    <source>
        <dbReference type="Pfam" id="PF26590"/>
    </source>
</evidence>
<evidence type="ECO:0000259" key="4">
    <source>
        <dbReference type="Pfam" id="PF26591"/>
    </source>
</evidence>
<protein>
    <submittedName>
        <fullName evidence="5">Uncharacterized protein</fullName>
    </submittedName>
</protein>
<dbReference type="InterPro" id="IPR058911">
    <property type="entry name" value="DUF8186_C"/>
</dbReference>
<dbReference type="Pfam" id="PF26589">
    <property type="entry name" value="DUF8186"/>
    <property type="match status" value="1"/>
</dbReference>
<dbReference type="InterPro" id="IPR058499">
    <property type="entry name" value="DUF8186"/>
</dbReference>
<dbReference type="Proteomes" id="UP000324104">
    <property type="component" value="Unassembled WGS sequence"/>
</dbReference>
<comment type="caution">
    <text evidence="5">The sequence shown here is derived from an EMBL/GenBank/DDBJ whole genome shotgun (WGS) entry which is preliminary data.</text>
</comment>
<evidence type="ECO:0000259" key="2">
    <source>
        <dbReference type="Pfam" id="PF26589"/>
    </source>
</evidence>
<evidence type="ECO:0000313" key="6">
    <source>
        <dbReference type="Proteomes" id="UP000324104"/>
    </source>
</evidence>
<reference evidence="5 6" key="1">
    <citation type="submission" date="2019-08" db="EMBL/GenBank/DDBJ databases">
        <title>Archaea genome.</title>
        <authorList>
            <person name="Kajale S."/>
            <person name="Shouche Y."/>
            <person name="Deshpande N."/>
            <person name="Sharma A."/>
        </authorList>
    </citation>
    <scope>NUCLEOTIDE SEQUENCE [LARGE SCALE GENOMIC DNA]</scope>
    <source>
        <strain evidence="5 6">ESP3B_9</strain>
    </source>
</reference>
<feature type="region of interest" description="Disordered" evidence="1">
    <location>
        <begin position="14"/>
        <end position="48"/>
    </location>
</feature>
<dbReference type="AlphaFoldDB" id="A0A5D5AJ04"/>
<feature type="compositionally biased region" description="Acidic residues" evidence="1">
    <location>
        <begin position="24"/>
        <end position="33"/>
    </location>
</feature>
<organism evidence="5 6">
    <name type="scientific">Natrialba swarupiae</name>
    <dbReference type="NCBI Taxonomy" id="2448032"/>
    <lineage>
        <taxon>Archaea</taxon>
        <taxon>Methanobacteriati</taxon>
        <taxon>Methanobacteriota</taxon>
        <taxon>Stenosarchaea group</taxon>
        <taxon>Halobacteria</taxon>
        <taxon>Halobacteriales</taxon>
        <taxon>Natrialbaceae</taxon>
        <taxon>Natrialba</taxon>
    </lineage>
</organism>
<feature type="domain" description="DUF8186" evidence="2">
    <location>
        <begin position="90"/>
        <end position="251"/>
    </location>
</feature>
<sequence>MLCLGGVILSAGVVSADQPSPPETETDEPDDNETATLWSKSPNECPSDEEYYEQFGEHRSALEGLSDCTDISFAEPPETASIWTQSDFESLSPGSASTAVYPDHATTADGRWISDAHATVFAIQPATIVHQDSDETPLYVAPQGDLYGFIDYRVDVPEGESTDTRTVSWSLVEHEISDTRVKQDETLIHNTSDEHTPQLEYELNGSGSTTLTLEADIEVELERTVTRQNGSTTDTLTENLTVSDQHELEIYNLTASIYHAAYPDGDNGVAIYQSQPWHGYELTEDGDAVVRGVWRYYTARDTNWDTLIQASTTESERQNSTAVPVYVRAFPSETGPRADPIRDGPDIEEVWGSDSSSPNQTIHEHVEVDVVDEPYVRSYGVAVRHDDIDRDHLEVQGIVRGETAELVEPANGSERQIRASNLSVEILEQNESAATIAIELRDAETGTPIELQNRFEDHRRFAPIGTQVRDGYISVGETRVETNSSGIATVTLTQPGAYSVAYHPGTWRTHDPAYVGDVERVSWHPLATANGWFSLLVQVFWLSLPFVAVLYAGLKLGSFLHIPDGYNS</sequence>
<evidence type="ECO:0000313" key="5">
    <source>
        <dbReference type="EMBL" id="TYT61005.1"/>
    </source>
</evidence>
<proteinExistence type="predicted"/>
<dbReference type="EMBL" id="VTAW01000025">
    <property type="protein sequence ID" value="TYT61005.1"/>
    <property type="molecule type" value="Genomic_DNA"/>
</dbReference>
<evidence type="ECO:0000256" key="1">
    <source>
        <dbReference type="SAM" id="MobiDB-lite"/>
    </source>
</evidence>
<name>A0A5D5AJ04_9EURY</name>
<feature type="domain" description="DUF8186" evidence="3">
    <location>
        <begin position="255"/>
        <end position="406"/>
    </location>
</feature>
<gene>
    <name evidence="5" type="ORF">FYC77_16050</name>
</gene>
<feature type="domain" description="DUF8186" evidence="4">
    <location>
        <begin position="417"/>
        <end position="520"/>
    </location>
</feature>
<keyword evidence="6" id="KW-1185">Reference proteome</keyword>
<dbReference type="InterPro" id="IPR058910">
    <property type="entry name" value="DUF8186_M"/>
</dbReference>
<dbReference type="Pfam" id="PF26591">
    <property type="entry name" value="DUF8186_C"/>
    <property type="match status" value="1"/>
</dbReference>
<dbReference type="Pfam" id="PF26590">
    <property type="entry name" value="DUF8186_M"/>
    <property type="match status" value="1"/>
</dbReference>